<keyword evidence="4" id="KW-1185">Reference proteome</keyword>
<feature type="compositionally biased region" description="Polar residues" evidence="1">
    <location>
        <begin position="398"/>
        <end position="416"/>
    </location>
</feature>
<keyword evidence="2" id="KW-0472">Membrane</keyword>
<keyword evidence="2" id="KW-1133">Transmembrane helix</keyword>
<evidence type="ECO:0000313" key="4">
    <source>
        <dbReference type="Proteomes" id="UP001286456"/>
    </source>
</evidence>
<dbReference type="Proteomes" id="UP001286456">
    <property type="component" value="Unassembled WGS sequence"/>
</dbReference>
<proteinExistence type="predicted"/>
<feature type="region of interest" description="Disordered" evidence="1">
    <location>
        <begin position="286"/>
        <end position="314"/>
    </location>
</feature>
<feature type="region of interest" description="Disordered" evidence="1">
    <location>
        <begin position="358"/>
        <end position="422"/>
    </location>
</feature>
<organism evidence="3 4">
    <name type="scientific">Cercophora scortea</name>
    <dbReference type="NCBI Taxonomy" id="314031"/>
    <lineage>
        <taxon>Eukaryota</taxon>
        <taxon>Fungi</taxon>
        <taxon>Dikarya</taxon>
        <taxon>Ascomycota</taxon>
        <taxon>Pezizomycotina</taxon>
        <taxon>Sordariomycetes</taxon>
        <taxon>Sordariomycetidae</taxon>
        <taxon>Sordariales</taxon>
        <taxon>Lasiosphaeriaceae</taxon>
        <taxon>Cercophora</taxon>
    </lineage>
</organism>
<evidence type="ECO:0000256" key="2">
    <source>
        <dbReference type="SAM" id="Phobius"/>
    </source>
</evidence>
<feature type="transmembrane region" description="Helical" evidence="2">
    <location>
        <begin position="254"/>
        <end position="277"/>
    </location>
</feature>
<dbReference type="EMBL" id="JAUEPO010000002">
    <property type="protein sequence ID" value="KAK3332882.1"/>
    <property type="molecule type" value="Genomic_DNA"/>
</dbReference>
<comment type="caution">
    <text evidence="3">The sequence shown here is derived from an EMBL/GenBank/DDBJ whole genome shotgun (WGS) entry which is preliminary data.</text>
</comment>
<accession>A0AAE0MHP0</accession>
<sequence length="422" mass="44150">MGGSGTLTTTTTTWTAASVTRYNIAPLTTVFVPPPECSACYGDGGANYIDGPFWLSVTWKLCTAYASNCLSFRPCLPGTTTITADFGFYSPGHLCPAGWTTVTVLSSRGTYRAIAQGFIDQLQADETAAICCPRGVDFDVKTTWALAPMCRSTAVSQVFQHDSCSGLESNLQAESLGDITVTGSSTTVIGTSTIPMFSSITTHQYAFTMAPVVQLVWRPSDLEVLTANSTSTTVPASNASIGKSTSGLAVSTGAVAGIVTASVIVALLFAAGFGFWLRKYLKRRGKDVPPGEEQTTNNPHDGPFHGKSGGGVQKPELDAISTVASDAKRVGEKAELEAPGQPSTIVETQIPEHASPFELDATEVTSPPPKESSIPQREIAEVGKLVSSGGEDRPAVSPESQGSPFSSLASPSTMWSPASDEL</sequence>
<reference evidence="3" key="2">
    <citation type="submission" date="2023-06" db="EMBL/GenBank/DDBJ databases">
        <authorList>
            <consortium name="Lawrence Berkeley National Laboratory"/>
            <person name="Haridas S."/>
            <person name="Hensen N."/>
            <person name="Bonometti L."/>
            <person name="Westerberg I."/>
            <person name="Brannstrom I.O."/>
            <person name="Guillou S."/>
            <person name="Cros-Aarteil S."/>
            <person name="Calhoun S."/>
            <person name="Kuo A."/>
            <person name="Mondo S."/>
            <person name="Pangilinan J."/>
            <person name="Riley R."/>
            <person name="Labutti K."/>
            <person name="Andreopoulos B."/>
            <person name="Lipzen A."/>
            <person name="Chen C."/>
            <person name="Yanf M."/>
            <person name="Daum C."/>
            <person name="Ng V."/>
            <person name="Clum A."/>
            <person name="Steindorff A."/>
            <person name="Ohm R."/>
            <person name="Martin F."/>
            <person name="Silar P."/>
            <person name="Natvig D."/>
            <person name="Lalanne C."/>
            <person name="Gautier V."/>
            <person name="Ament-Velasquez S.L."/>
            <person name="Kruys A."/>
            <person name="Hutchinson M.I."/>
            <person name="Powell A.J."/>
            <person name="Barry K."/>
            <person name="Miller A.N."/>
            <person name="Grigoriev I.V."/>
            <person name="Debuchy R."/>
            <person name="Gladieux P."/>
            <person name="Thoren M.H."/>
            <person name="Johannesson H."/>
        </authorList>
    </citation>
    <scope>NUCLEOTIDE SEQUENCE</scope>
    <source>
        <strain evidence="3">SMH4131-1</strain>
    </source>
</reference>
<evidence type="ECO:0000256" key="1">
    <source>
        <dbReference type="SAM" id="MobiDB-lite"/>
    </source>
</evidence>
<protein>
    <submittedName>
        <fullName evidence="3">Uncharacterized protein</fullName>
    </submittedName>
</protein>
<gene>
    <name evidence="3" type="ORF">B0T19DRAFT_483045</name>
</gene>
<dbReference type="AlphaFoldDB" id="A0AAE0MHP0"/>
<evidence type="ECO:0000313" key="3">
    <source>
        <dbReference type="EMBL" id="KAK3332882.1"/>
    </source>
</evidence>
<reference evidence="3" key="1">
    <citation type="journal article" date="2023" name="Mol. Phylogenet. Evol.">
        <title>Genome-scale phylogeny and comparative genomics of the fungal order Sordariales.</title>
        <authorList>
            <person name="Hensen N."/>
            <person name="Bonometti L."/>
            <person name="Westerberg I."/>
            <person name="Brannstrom I.O."/>
            <person name="Guillou S."/>
            <person name="Cros-Aarteil S."/>
            <person name="Calhoun S."/>
            <person name="Haridas S."/>
            <person name="Kuo A."/>
            <person name="Mondo S."/>
            <person name="Pangilinan J."/>
            <person name="Riley R."/>
            <person name="LaButti K."/>
            <person name="Andreopoulos B."/>
            <person name="Lipzen A."/>
            <person name="Chen C."/>
            <person name="Yan M."/>
            <person name="Daum C."/>
            <person name="Ng V."/>
            <person name="Clum A."/>
            <person name="Steindorff A."/>
            <person name="Ohm R.A."/>
            <person name="Martin F."/>
            <person name="Silar P."/>
            <person name="Natvig D.O."/>
            <person name="Lalanne C."/>
            <person name="Gautier V."/>
            <person name="Ament-Velasquez S.L."/>
            <person name="Kruys A."/>
            <person name="Hutchinson M.I."/>
            <person name="Powell A.J."/>
            <person name="Barry K."/>
            <person name="Miller A.N."/>
            <person name="Grigoriev I.V."/>
            <person name="Debuchy R."/>
            <person name="Gladieux P."/>
            <person name="Hiltunen Thoren M."/>
            <person name="Johannesson H."/>
        </authorList>
    </citation>
    <scope>NUCLEOTIDE SEQUENCE</scope>
    <source>
        <strain evidence="3">SMH4131-1</strain>
    </source>
</reference>
<name>A0AAE0MHP0_9PEZI</name>
<keyword evidence="2" id="KW-0812">Transmembrane</keyword>